<keyword evidence="1" id="KW-0677">Repeat</keyword>
<evidence type="ECO:0000259" key="3">
    <source>
        <dbReference type="Pfam" id="PF24883"/>
    </source>
</evidence>
<evidence type="ECO:0000313" key="5">
    <source>
        <dbReference type="Proteomes" id="UP000654918"/>
    </source>
</evidence>
<evidence type="ECO:0000313" key="4">
    <source>
        <dbReference type="EMBL" id="KAF6810207.1"/>
    </source>
</evidence>
<feature type="region of interest" description="Disordered" evidence="2">
    <location>
        <begin position="821"/>
        <end position="898"/>
    </location>
</feature>
<dbReference type="InterPro" id="IPR027417">
    <property type="entry name" value="P-loop_NTPase"/>
</dbReference>
<dbReference type="Proteomes" id="UP000654918">
    <property type="component" value="Unassembled WGS sequence"/>
</dbReference>
<feature type="compositionally biased region" description="Basic and acidic residues" evidence="2">
    <location>
        <begin position="462"/>
        <end position="482"/>
    </location>
</feature>
<feature type="region of interest" description="Disordered" evidence="2">
    <location>
        <begin position="1207"/>
        <end position="1308"/>
    </location>
</feature>
<dbReference type="PANTHER" id="PTHR10039">
    <property type="entry name" value="AMELOGENIN"/>
    <property type="match status" value="1"/>
</dbReference>
<dbReference type="EMBL" id="WIGO01000506">
    <property type="protein sequence ID" value="KAF6810207.1"/>
    <property type="molecule type" value="Genomic_DNA"/>
</dbReference>
<gene>
    <name evidence="4" type="ORF">CPLU01_15362</name>
</gene>
<protein>
    <recommendedName>
        <fullName evidence="3">Nephrocystin 3-like N-terminal domain-containing protein</fullName>
    </recommendedName>
</protein>
<dbReference type="InterPro" id="IPR056884">
    <property type="entry name" value="NPHP3-like_N"/>
</dbReference>
<feature type="region of interest" description="Disordered" evidence="2">
    <location>
        <begin position="462"/>
        <end position="486"/>
    </location>
</feature>
<feature type="compositionally biased region" description="Polar residues" evidence="2">
    <location>
        <begin position="846"/>
        <end position="855"/>
    </location>
</feature>
<dbReference type="Pfam" id="PF24883">
    <property type="entry name" value="NPHP3_N"/>
    <property type="match status" value="1"/>
</dbReference>
<feature type="compositionally biased region" description="Basic and acidic residues" evidence="2">
    <location>
        <begin position="1253"/>
        <end position="1263"/>
    </location>
</feature>
<sequence>MAESENCDPRRREEDDNILAHLFRRSTDPQLSRLQRPDSRLPSSFHNGDSFYASRDVNANTGDGQYYNISNSKVTFHGLSDRERLFKWLNISGAAAVARDRNHNDFSNFLQKMKPGTGDWLLGQNKSYLNWSSSEAPTPAVLWLYGQPGFGKSVLCAHAIQKAIKRAEASEDSRKPVVAYQLYSWDSEPETTTTALLNLADALVTCYPDRPGRDEAFKGILRASVHLDSLKDLIKILVRKFSGLYLFIDGLDELVDAAGNIFAKKGPPSAIKRIPLHEGSNLSDIAVLFEETRQDAMNSIQARANLDQLQPLVGSNFLWAKWMLEDFSKPRIEEENLVDPTRVPRSLGEYLRRRITQHTENDPKSRLAAALILSFLVYAKRPLSLEELRDAVCAALVSEPGDDIGVTTHYGSDTVEEICAPFVRVDNIETNKGKVQTVYRLYHASVQGFLLENLHVLREAARGSSHGSKDREKDKINSNDDGLHEDDEYSISPQLLARACLRYLQQNRYKEPLKIVTLDNKFDFAPAEIKPGQEQSVEEHHLLVYAAKYWVRHLQHPDLNNSSKRRRQLYGSIEKFVRSSHFHTMLQVQSTFVGGQFHFWHSTETNRTGFVRALPSYFSESEAGVRLQRQYNEAMGEWGYFLREHSCYGKSCAGQINLCLWGTLGTDHFLNPMPGMPSWIKYPKSYKMEGKWDPPNNAENVEIEVESWTIKPEKMPEVNVDTKSPTHLVAVEDLELYEVPLKKDFVGRPRAIAISSDGEVLRVGSAIYVRKDESLKRVSIEGLKPDMHFFGEMGQRDNSLVLARRGHIKREDLIEQQIDSGYVADQEDTHMTIGSDDESDGKRVDSQYSTPQGSDCESDAGEDGTDEPEIKDPSDGDDWASPSEASVNDDEWDSDVSDQLSEELDMENLPEDFEADWYQSDSSNESNNGLTNTLRWRMEANPASMLQKRKSKKDKPVHLCELVIFDTTTKTTSESHDAPEGGVTETETHFGQPLKPIRMFHFALKSKNLLFTSPPVIHPTKPLAVWPIAGGEIVFAHFSPGEKTFFTRSLGAGDEVCHISMQSTRETIRDLLRVATYRLSRRKTARSPPKLIYQTSCMLPQKSFIDPADGGNLFMVAPLPWTLTWDWGADDWGHVYACQSSKLLRVVRLPLFAKVQVSDRASMSSNDSVFSGRQSSTKITANEAAFTNKGQVFLPKSADDRRVHFIPFRSMGPEEPGGKKGQKLVPRSPETKKLANKSAKTASDIISKTSKGKNLDRSSRVDKAEDEDLSERPGDFVGTLVLSSEDARNRPDGGISLRNEPPPASSYSDRAQVVYMRERQFGGWVPLLPPEGDDAMTERVGNERTESRWMAHLKDKVEKFDRDDDCDIVDFIR</sequence>
<organism evidence="4 5">
    <name type="scientific">Colletotrichum plurivorum</name>
    <dbReference type="NCBI Taxonomy" id="2175906"/>
    <lineage>
        <taxon>Eukaryota</taxon>
        <taxon>Fungi</taxon>
        <taxon>Dikarya</taxon>
        <taxon>Ascomycota</taxon>
        <taxon>Pezizomycotina</taxon>
        <taxon>Sordariomycetes</taxon>
        <taxon>Hypocreomycetidae</taxon>
        <taxon>Glomerellales</taxon>
        <taxon>Glomerellaceae</taxon>
        <taxon>Colletotrichum</taxon>
        <taxon>Colletotrichum orchidearum species complex</taxon>
    </lineage>
</organism>
<reference evidence="4" key="1">
    <citation type="journal article" date="2020" name="Phytopathology">
        <title>Genome Sequence Resources of Colletotrichum truncatum, C. plurivorum, C. musicola, and C. sojae: Four Species Pathogenic to Soybean (Glycine max).</title>
        <authorList>
            <person name="Rogerio F."/>
            <person name="Boufleur T.R."/>
            <person name="Ciampi-Guillardi M."/>
            <person name="Sukno S.A."/>
            <person name="Thon M.R."/>
            <person name="Massola Junior N.S."/>
            <person name="Baroncelli R."/>
        </authorList>
    </citation>
    <scope>NUCLEOTIDE SEQUENCE</scope>
    <source>
        <strain evidence="4">LFN00145</strain>
    </source>
</reference>
<proteinExistence type="predicted"/>
<accession>A0A8H6JBV5</accession>
<feature type="compositionally biased region" description="Polar residues" evidence="2">
    <location>
        <begin position="1238"/>
        <end position="1249"/>
    </location>
</feature>
<feature type="domain" description="Nephrocystin 3-like N-terminal" evidence="3">
    <location>
        <begin position="116"/>
        <end position="256"/>
    </location>
</feature>
<dbReference type="Gene3D" id="3.40.50.300">
    <property type="entry name" value="P-loop containing nucleotide triphosphate hydrolases"/>
    <property type="match status" value="1"/>
</dbReference>
<comment type="caution">
    <text evidence="4">The sequence shown here is derived from an EMBL/GenBank/DDBJ whole genome shotgun (WGS) entry which is preliminary data.</text>
</comment>
<name>A0A8H6JBV5_9PEZI</name>
<feature type="compositionally biased region" description="Acidic residues" evidence="2">
    <location>
        <begin position="887"/>
        <end position="898"/>
    </location>
</feature>
<feature type="compositionally biased region" description="Acidic residues" evidence="2">
    <location>
        <begin position="856"/>
        <end position="867"/>
    </location>
</feature>
<keyword evidence="5" id="KW-1185">Reference proteome</keyword>
<evidence type="ECO:0000256" key="1">
    <source>
        <dbReference type="ARBA" id="ARBA00022737"/>
    </source>
</evidence>
<dbReference type="PANTHER" id="PTHR10039:SF14">
    <property type="entry name" value="NACHT DOMAIN-CONTAINING PROTEIN"/>
    <property type="match status" value="1"/>
</dbReference>
<evidence type="ECO:0000256" key="2">
    <source>
        <dbReference type="SAM" id="MobiDB-lite"/>
    </source>
</evidence>